<evidence type="ECO:0000313" key="3">
    <source>
        <dbReference type="Proteomes" id="UP000245720"/>
    </source>
</evidence>
<feature type="compositionally biased region" description="Polar residues" evidence="1">
    <location>
        <begin position="1"/>
        <end position="10"/>
    </location>
</feature>
<feature type="region of interest" description="Disordered" evidence="1">
    <location>
        <begin position="1"/>
        <end position="39"/>
    </location>
</feature>
<dbReference type="AlphaFoldDB" id="A0A315XTS8"/>
<sequence length="39" mass="4338">MAKTKSSTRGVQEKKIVPVKPYKKADGTKVKGHRRSTPN</sequence>
<comment type="caution">
    <text evidence="2">The sequence shown here is derived from an EMBL/GenBank/DDBJ whole genome shotgun (WGS) entry which is preliminary data.</text>
</comment>
<evidence type="ECO:0000313" key="2">
    <source>
        <dbReference type="EMBL" id="PWJ09980.1"/>
    </source>
</evidence>
<gene>
    <name evidence="2" type="ORF">IE37_03274</name>
</gene>
<proteinExistence type="predicted"/>
<accession>A0A315XTS8</accession>
<dbReference type="EMBL" id="QGDI01000017">
    <property type="protein sequence ID" value="PWJ09980.1"/>
    <property type="molecule type" value="Genomic_DNA"/>
</dbReference>
<reference evidence="2 3" key="1">
    <citation type="submission" date="2018-05" db="EMBL/GenBank/DDBJ databases">
        <title>The Hungate 1000. A catalogue of reference genomes from the rumen microbiome.</title>
        <authorList>
            <person name="Kelly W."/>
        </authorList>
    </citation>
    <scope>NUCLEOTIDE SEQUENCE [LARGE SCALE GENOMIC DNA]</scope>
    <source>
        <strain evidence="2 3">SAb67</strain>
    </source>
</reference>
<feature type="compositionally biased region" description="Basic residues" evidence="1">
    <location>
        <begin position="30"/>
        <end position="39"/>
    </location>
</feature>
<evidence type="ECO:0000256" key="1">
    <source>
        <dbReference type="SAM" id="MobiDB-lite"/>
    </source>
</evidence>
<protein>
    <submittedName>
        <fullName evidence="2">Uncharacterized protein</fullName>
    </submittedName>
</protein>
<name>A0A315XTS8_RUMFL</name>
<dbReference type="Proteomes" id="UP000245720">
    <property type="component" value="Unassembled WGS sequence"/>
</dbReference>
<organism evidence="2 3">
    <name type="scientific">Ruminococcus flavefaciens</name>
    <dbReference type="NCBI Taxonomy" id="1265"/>
    <lineage>
        <taxon>Bacteria</taxon>
        <taxon>Bacillati</taxon>
        <taxon>Bacillota</taxon>
        <taxon>Clostridia</taxon>
        <taxon>Eubacteriales</taxon>
        <taxon>Oscillospiraceae</taxon>
        <taxon>Ruminococcus</taxon>
    </lineage>
</organism>